<dbReference type="PANTHER" id="PTHR35271:SF1">
    <property type="entry name" value="ABC TRANSPORTER, SUBSTRATE-BINDING LIPOPROTEIN"/>
    <property type="match status" value="1"/>
</dbReference>
<dbReference type="InterPro" id="IPR007487">
    <property type="entry name" value="ABC_transpt-TYRBP-like"/>
</dbReference>
<name>A0A1T4T311_9HYPH</name>
<dbReference type="RefSeq" id="WP_170921172.1">
    <property type="nucleotide sequence ID" value="NZ_FUWJ01000012.1"/>
</dbReference>
<organism evidence="1 2">
    <name type="scientific">Enhydrobacter aerosaccus</name>
    <dbReference type="NCBI Taxonomy" id="225324"/>
    <lineage>
        <taxon>Bacteria</taxon>
        <taxon>Pseudomonadati</taxon>
        <taxon>Pseudomonadota</taxon>
        <taxon>Alphaproteobacteria</taxon>
        <taxon>Hyphomicrobiales</taxon>
        <taxon>Enhydrobacter</taxon>
    </lineage>
</organism>
<dbReference type="Proteomes" id="UP000190092">
    <property type="component" value="Unassembled WGS sequence"/>
</dbReference>
<evidence type="ECO:0000313" key="2">
    <source>
        <dbReference type="Proteomes" id="UP000190092"/>
    </source>
</evidence>
<dbReference type="CDD" id="cd06325">
    <property type="entry name" value="PBP1_ABC_unchar_transporter"/>
    <property type="match status" value="1"/>
</dbReference>
<protein>
    <submittedName>
        <fullName evidence="1">Putative ABC transport system substrate-binding protein</fullName>
    </submittedName>
</protein>
<evidence type="ECO:0000313" key="1">
    <source>
        <dbReference type="EMBL" id="SKA34875.1"/>
    </source>
</evidence>
<dbReference type="Gene3D" id="3.40.50.2300">
    <property type="match status" value="2"/>
</dbReference>
<dbReference type="AlphaFoldDB" id="A0A1T4T311"/>
<dbReference type="PANTHER" id="PTHR35271">
    <property type="entry name" value="ABC TRANSPORTER, SUBSTRATE-BINDING LIPOPROTEIN-RELATED"/>
    <property type="match status" value="1"/>
</dbReference>
<keyword evidence="2" id="KW-1185">Reference proteome</keyword>
<dbReference type="Pfam" id="PF04392">
    <property type="entry name" value="ABC_sub_bind"/>
    <property type="match status" value="1"/>
</dbReference>
<sequence length="330" mass="34928">MRRRELLGGGLSLAAASTARAQSGGKQRRLAIFSPSESTGLMREDGPNAYYRVLFEELRRLGFVEGQNLTVERYGKEQTAAGLEAMAAEIVRSAPDVIYAIGALTYFRGLTTIPVVAISSDPVALGVAQSLARPGGNFTGVSVDTGPSIYGKRIELLREVVPKLSKLAYLGMRIAWQMVQGAGVQAAARTAEIALTPVLLEQPTTEGAYRAAIAGAARDGAQAMMVGDSADTMANETTILSALAALRLPAMHTFPEAVQAGGLMAYSFDLAELNRQAAADIAAILRGAKPGEIPFYQATTFLLSVNLKTAKRLGLTFPPSILGRADRIVE</sequence>
<dbReference type="STRING" id="225324.SAMN02745126_05567"/>
<proteinExistence type="predicted"/>
<reference evidence="2" key="1">
    <citation type="submission" date="2017-02" db="EMBL/GenBank/DDBJ databases">
        <authorList>
            <person name="Varghese N."/>
            <person name="Submissions S."/>
        </authorList>
    </citation>
    <scope>NUCLEOTIDE SEQUENCE [LARGE SCALE GENOMIC DNA]</scope>
    <source>
        <strain evidence="2">ATCC 27094</strain>
    </source>
</reference>
<dbReference type="EMBL" id="FUWJ01000012">
    <property type="protein sequence ID" value="SKA34875.1"/>
    <property type="molecule type" value="Genomic_DNA"/>
</dbReference>
<gene>
    <name evidence="1" type="ORF">SAMN02745126_05567</name>
</gene>
<accession>A0A1T4T311</accession>